<dbReference type="AlphaFoldDB" id="A0A6F8PSB6"/>
<proteinExistence type="predicted"/>
<reference evidence="3" key="1">
    <citation type="submission" date="2019-11" db="EMBL/GenBank/DDBJ databases">
        <title>Isolation and characterization of two novel species in the genus Thiomicrorhabdus.</title>
        <authorList>
            <person name="Mochizuki J."/>
            <person name="Kojima H."/>
            <person name="Fukui M."/>
        </authorList>
    </citation>
    <scope>NUCLEOTIDE SEQUENCE [LARGE SCALE GENOMIC DNA]</scope>
    <source>
        <strain evidence="3">aks77</strain>
    </source>
</reference>
<sequence length="506" mass="56712">MGVRGLNTPRAKNLFNQYVQFNPVQEVITCTNKTGWNLENSVYVLPDRTISPPDAKEVVYQSEIPANLGYEQKGTLQEWKDNVSAFAVGNSRICLAICSAFAAPLLTLTGDEGGGFHFRGDSSQGKTRALYAAGSVWGSHQRKQTWRATSNGLELTAYQHNDNLLLLDEMKEMQAKEIGATVYMLANGVAKKRMNEAVPRTWRTLFLSTGELDINTALASIGEKAYAGHHVRLVDIEARCGEHGIFNVLLDGFSNSGEQAEALLQNTNTYYGVAGIQFIERLILEKEAVLQAIKIARKEFIERYLPKDANNQIGRVINRFALVAGVGEVATLWGLTGWQQNTAFELVGECFKNWMYNQPSISDSIEEQQAIERVKAFIEKFNESAFSREDNHENHRPKVINKYGYIIDDFEAKTNLFCFQSGSFAEVIQGLDRKTVINALTKHGYIKKDKPYFSKKQQRTISPNTYTIKRPDLDNGNAKVYAIYGTILNHGHHEEEPEPEPTALPA</sequence>
<organism evidence="2 3">
    <name type="scientific">Thiosulfatimonas sediminis</name>
    <dbReference type="NCBI Taxonomy" id="2675054"/>
    <lineage>
        <taxon>Bacteria</taxon>
        <taxon>Pseudomonadati</taxon>
        <taxon>Pseudomonadota</taxon>
        <taxon>Gammaproteobacteria</taxon>
        <taxon>Thiotrichales</taxon>
        <taxon>Piscirickettsiaceae</taxon>
        <taxon>Thiosulfatimonas</taxon>
    </lineage>
</organism>
<dbReference type="EMBL" id="AP021889">
    <property type="protein sequence ID" value="BBP45021.1"/>
    <property type="molecule type" value="Genomic_DNA"/>
</dbReference>
<evidence type="ECO:0000313" key="2">
    <source>
        <dbReference type="EMBL" id="BBP45021.1"/>
    </source>
</evidence>
<protein>
    <recommendedName>
        <fullName evidence="1">DUF927 domain-containing protein</fullName>
    </recommendedName>
</protein>
<gene>
    <name evidence="2" type="ORF">THMIRHAS_03940</name>
</gene>
<name>A0A6F8PSB6_9GAMM</name>
<dbReference type="InterPro" id="IPR009270">
    <property type="entry name" value="DUF927"/>
</dbReference>
<evidence type="ECO:0000259" key="1">
    <source>
        <dbReference type="Pfam" id="PF06048"/>
    </source>
</evidence>
<evidence type="ECO:0000313" key="3">
    <source>
        <dbReference type="Proteomes" id="UP000501726"/>
    </source>
</evidence>
<dbReference type="Pfam" id="PF06048">
    <property type="entry name" value="DUF927"/>
    <property type="match status" value="1"/>
</dbReference>
<dbReference type="Proteomes" id="UP000501726">
    <property type="component" value="Chromosome"/>
</dbReference>
<dbReference type="KEGG" id="tse:THMIRHAS_03940"/>
<feature type="domain" description="DUF927" evidence="1">
    <location>
        <begin position="7"/>
        <end position="195"/>
    </location>
</feature>
<accession>A0A6F8PSB6</accession>
<keyword evidence="3" id="KW-1185">Reference proteome</keyword>